<keyword evidence="1" id="KW-0812">Transmembrane</keyword>
<dbReference type="STRING" id="1802603.A3F35_02720"/>
<evidence type="ECO:0000256" key="1">
    <source>
        <dbReference type="SAM" id="Phobius"/>
    </source>
</evidence>
<evidence type="ECO:0000313" key="3">
    <source>
        <dbReference type="Proteomes" id="UP000178068"/>
    </source>
</evidence>
<feature type="transmembrane region" description="Helical" evidence="1">
    <location>
        <begin position="20"/>
        <end position="40"/>
    </location>
</feature>
<comment type="caution">
    <text evidence="2">The sequence shown here is derived from an EMBL/GenBank/DDBJ whole genome shotgun (WGS) entry which is preliminary data.</text>
</comment>
<keyword evidence="1" id="KW-1133">Transmembrane helix</keyword>
<proteinExistence type="predicted"/>
<dbReference type="EMBL" id="MHCZ01000043">
    <property type="protein sequence ID" value="OGY29032.1"/>
    <property type="molecule type" value="Genomic_DNA"/>
</dbReference>
<accession>A0A1G1WMS0</accession>
<evidence type="ECO:0000313" key="2">
    <source>
        <dbReference type="EMBL" id="OGY29032.1"/>
    </source>
</evidence>
<feature type="transmembrane region" description="Helical" evidence="1">
    <location>
        <begin position="78"/>
        <end position="102"/>
    </location>
</feature>
<sequence>MPDFVEKPTKKFPWITRIFIFIYCLLFLFAAGLPLFYQQLPILATLKIDQSFVLIPSIATAVYFLIIGFSFFRAGDNWLIFSIILIFFSTLGALGLAALGGINVQHLIAKGIPSCINNINLCNANDGIVLASAVLLGISIPTILFNILTFVGIMKSFGARDPYE</sequence>
<feature type="transmembrane region" description="Helical" evidence="1">
    <location>
        <begin position="52"/>
        <end position="72"/>
    </location>
</feature>
<name>A0A1G1WMS0_9BACT</name>
<dbReference type="Proteomes" id="UP000178068">
    <property type="component" value="Unassembled WGS sequence"/>
</dbReference>
<organism evidence="2 3">
    <name type="scientific">Candidatus Woykebacteria bacterium RIFCSPHIGHO2_12_FULL_45_10</name>
    <dbReference type="NCBI Taxonomy" id="1802603"/>
    <lineage>
        <taxon>Bacteria</taxon>
        <taxon>Candidatus Woykeibacteriota</taxon>
    </lineage>
</organism>
<reference evidence="2 3" key="1">
    <citation type="journal article" date="2016" name="Nat. Commun.">
        <title>Thousands of microbial genomes shed light on interconnected biogeochemical processes in an aquifer system.</title>
        <authorList>
            <person name="Anantharaman K."/>
            <person name="Brown C.T."/>
            <person name="Hug L.A."/>
            <person name="Sharon I."/>
            <person name="Castelle C.J."/>
            <person name="Probst A.J."/>
            <person name="Thomas B.C."/>
            <person name="Singh A."/>
            <person name="Wilkins M.J."/>
            <person name="Karaoz U."/>
            <person name="Brodie E.L."/>
            <person name="Williams K.H."/>
            <person name="Hubbard S.S."/>
            <person name="Banfield J.F."/>
        </authorList>
    </citation>
    <scope>NUCLEOTIDE SEQUENCE [LARGE SCALE GENOMIC DNA]</scope>
</reference>
<gene>
    <name evidence="2" type="ORF">A3F35_02720</name>
</gene>
<keyword evidence="1" id="KW-0472">Membrane</keyword>
<protein>
    <submittedName>
        <fullName evidence="2">Uncharacterized protein</fullName>
    </submittedName>
</protein>
<dbReference type="AlphaFoldDB" id="A0A1G1WMS0"/>
<feature type="transmembrane region" description="Helical" evidence="1">
    <location>
        <begin position="128"/>
        <end position="154"/>
    </location>
</feature>